<dbReference type="EMBL" id="LR031574">
    <property type="protein sequence ID" value="VDC94984.1"/>
    <property type="molecule type" value="Genomic_DNA"/>
</dbReference>
<gene>
    <name evidence="2" type="ORF">BRAA07T27785Z</name>
</gene>
<evidence type="ECO:0000313" key="2">
    <source>
        <dbReference type="EMBL" id="VDC94984.1"/>
    </source>
</evidence>
<organism evidence="2">
    <name type="scientific">Brassica campestris</name>
    <name type="common">Field mustard</name>
    <dbReference type="NCBI Taxonomy" id="3711"/>
    <lineage>
        <taxon>Eukaryota</taxon>
        <taxon>Viridiplantae</taxon>
        <taxon>Streptophyta</taxon>
        <taxon>Embryophyta</taxon>
        <taxon>Tracheophyta</taxon>
        <taxon>Spermatophyta</taxon>
        <taxon>Magnoliopsida</taxon>
        <taxon>eudicotyledons</taxon>
        <taxon>Gunneridae</taxon>
        <taxon>Pentapetalae</taxon>
        <taxon>rosids</taxon>
        <taxon>malvids</taxon>
        <taxon>Brassicales</taxon>
        <taxon>Brassicaceae</taxon>
        <taxon>Brassiceae</taxon>
        <taxon>Brassica</taxon>
    </lineage>
</organism>
<protein>
    <submittedName>
        <fullName evidence="2">Uncharacterized protein</fullName>
    </submittedName>
</protein>
<proteinExistence type="predicted"/>
<name>A0A3P6B6Y8_BRACM</name>
<reference evidence="2" key="1">
    <citation type="submission" date="2018-11" db="EMBL/GenBank/DDBJ databases">
        <authorList>
            <consortium name="Genoscope - CEA"/>
            <person name="William W."/>
        </authorList>
    </citation>
    <scope>NUCLEOTIDE SEQUENCE</scope>
</reference>
<evidence type="ECO:0000256" key="1">
    <source>
        <dbReference type="SAM" id="MobiDB-lite"/>
    </source>
</evidence>
<dbReference type="AlphaFoldDB" id="A0A3P6B6Y8"/>
<accession>A0A3P6B6Y8</accession>
<feature type="region of interest" description="Disordered" evidence="1">
    <location>
        <begin position="1"/>
        <end position="37"/>
    </location>
</feature>
<sequence length="37" mass="3895">MGRWVGAGGGAYEARRRATRGQQSQTGCSGWGVRVGQ</sequence>
<feature type="compositionally biased region" description="Gly residues" evidence="1">
    <location>
        <begin position="1"/>
        <end position="11"/>
    </location>
</feature>